<dbReference type="SUPFAM" id="SSF53041">
    <property type="entry name" value="Resolvase-like"/>
    <property type="match status" value="1"/>
</dbReference>
<dbReference type="GO" id="GO:0000150">
    <property type="term" value="F:DNA strand exchange activity"/>
    <property type="evidence" value="ECO:0007669"/>
    <property type="project" value="InterPro"/>
</dbReference>
<reference evidence="2" key="1">
    <citation type="submission" date="2015-10" db="EMBL/GenBank/DDBJ databases">
        <authorList>
            <person name="Ju K.-S."/>
            <person name="Doroghazi J.R."/>
            <person name="Metcalf W.W."/>
        </authorList>
    </citation>
    <scope>NUCLEOTIDE SEQUENCE [LARGE SCALE GENOMIC DNA]</scope>
    <source>
        <strain evidence="2">NRRL F-8817</strain>
    </source>
</reference>
<dbReference type="AlphaFoldDB" id="A0A0X3W591"/>
<comment type="caution">
    <text evidence="1">The sequence shown here is derived from an EMBL/GenBank/DDBJ whole genome shotgun (WGS) entry which is preliminary data.</text>
</comment>
<dbReference type="GO" id="GO:0003677">
    <property type="term" value="F:DNA binding"/>
    <property type="evidence" value="ECO:0007669"/>
    <property type="project" value="InterPro"/>
</dbReference>
<evidence type="ECO:0000313" key="1">
    <source>
        <dbReference type="EMBL" id="KUL52008.1"/>
    </source>
</evidence>
<protein>
    <submittedName>
        <fullName evidence="1">Uncharacterized protein</fullName>
    </submittedName>
</protein>
<dbReference type="InterPro" id="IPR036162">
    <property type="entry name" value="Resolvase-like_N_sf"/>
</dbReference>
<sequence length="153" mass="16811">MCMDSDATKSATLAFIYDREATRQTDRLDTRIALCREYAARLGWRVAGQWVDRGDAAVAERRPFWIGMVAAMKHEGQGFNAVCLVASWERIAYDERDRAQLRQLVSDVDGTCVAIDGGSVPPSSRDAALRRLRASGERVGPGVTLVRHNGATA</sequence>
<gene>
    <name evidence="1" type="ORF">ADL28_24225</name>
</gene>
<accession>A0A0X3W591</accession>
<dbReference type="Proteomes" id="UP000053413">
    <property type="component" value="Unassembled WGS sequence"/>
</dbReference>
<dbReference type="Gene3D" id="3.40.50.1390">
    <property type="entry name" value="Resolvase, N-terminal catalytic domain"/>
    <property type="match status" value="1"/>
</dbReference>
<evidence type="ECO:0000313" key="2">
    <source>
        <dbReference type="Proteomes" id="UP000053413"/>
    </source>
</evidence>
<name>A0A0X3W591_STRVO</name>
<organism evidence="1 2">
    <name type="scientific">Streptomyces violaceusniger</name>
    <dbReference type="NCBI Taxonomy" id="68280"/>
    <lineage>
        <taxon>Bacteria</taxon>
        <taxon>Bacillati</taxon>
        <taxon>Actinomycetota</taxon>
        <taxon>Actinomycetes</taxon>
        <taxon>Kitasatosporales</taxon>
        <taxon>Streptomycetaceae</taxon>
        <taxon>Streptomyces</taxon>
        <taxon>Streptomyces violaceusniger group</taxon>
    </lineage>
</organism>
<proteinExistence type="predicted"/>
<dbReference type="OrthoDB" id="4190258at2"/>
<dbReference type="EMBL" id="LLZJ01000321">
    <property type="protein sequence ID" value="KUL52008.1"/>
    <property type="molecule type" value="Genomic_DNA"/>
</dbReference>